<dbReference type="Pfam" id="PF07589">
    <property type="entry name" value="PEP-CTERM"/>
    <property type="match status" value="1"/>
</dbReference>
<dbReference type="NCBIfam" id="NF035944">
    <property type="entry name" value="PEPxxWA-CTERM"/>
    <property type="match status" value="1"/>
</dbReference>
<dbReference type="EMBL" id="JAAOZC010000001">
    <property type="protein sequence ID" value="NIJ06764.1"/>
    <property type="molecule type" value="Genomic_DNA"/>
</dbReference>
<feature type="signal peptide" evidence="1">
    <location>
        <begin position="1"/>
        <end position="20"/>
    </location>
</feature>
<evidence type="ECO:0000259" key="2">
    <source>
        <dbReference type="Pfam" id="PF07589"/>
    </source>
</evidence>
<evidence type="ECO:0000313" key="3">
    <source>
        <dbReference type="EMBL" id="NIJ06764.1"/>
    </source>
</evidence>
<dbReference type="RefSeq" id="WP_167071409.1">
    <property type="nucleotide sequence ID" value="NZ_JAAOZC010000001.1"/>
</dbReference>
<evidence type="ECO:0000313" key="4">
    <source>
        <dbReference type="Proteomes" id="UP000727456"/>
    </source>
</evidence>
<dbReference type="Proteomes" id="UP000727456">
    <property type="component" value="Unassembled WGS sequence"/>
</dbReference>
<organism evidence="3 4">
    <name type="scientific">Sphingomonas vulcanisoli</name>
    <dbReference type="NCBI Taxonomy" id="1658060"/>
    <lineage>
        <taxon>Bacteria</taxon>
        <taxon>Pseudomonadati</taxon>
        <taxon>Pseudomonadota</taxon>
        <taxon>Alphaproteobacteria</taxon>
        <taxon>Sphingomonadales</taxon>
        <taxon>Sphingomonadaceae</taxon>
        <taxon>Sphingomonas</taxon>
    </lineage>
</organism>
<proteinExistence type="predicted"/>
<reference evidence="3 4" key="1">
    <citation type="submission" date="2020-03" db="EMBL/GenBank/DDBJ databases">
        <title>Genomic Encyclopedia of Type Strains, Phase III (KMG-III): the genomes of soil and plant-associated and newly described type strains.</title>
        <authorList>
            <person name="Whitman W."/>
        </authorList>
    </citation>
    <scope>NUCLEOTIDE SEQUENCE [LARGE SCALE GENOMIC DNA]</scope>
    <source>
        <strain evidence="3 4">CECT 8804</strain>
    </source>
</reference>
<comment type="caution">
    <text evidence="3">The sequence shown here is derived from an EMBL/GenBank/DDBJ whole genome shotgun (WGS) entry which is preliminary data.</text>
</comment>
<feature type="chain" id="PRO_5046835902" description="Ice-binding protein C-terminal domain-containing protein" evidence="1">
    <location>
        <begin position="21"/>
        <end position="204"/>
    </location>
</feature>
<evidence type="ECO:0000256" key="1">
    <source>
        <dbReference type="SAM" id="SignalP"/>
    </source>
</evidence>
<accession>A0ABX0TPS5</accession>
<keyword evidence="1" id="KW-0732">Signal</keyword>
<gene>
    <name evidence="3" type="ORF">FHS31_000346</name>
</gene>
<feature type="domain" description="Ice-binding protein C-terminal" evidence="2">
    <location>
        <begin position="173"/>
        <end position="197"/>
    </location>
</feature>
<keyword evidence="4" id="KW-1185">Reference proteome</keyword>
<name>A0ABX0TPS5_9SPHN</name>
<dbReference type="NCBIfam" id="TIGR02595">
    <property type="entry name" value="PEP_CTERM"/>
    <property type="match status" value="1"/>
</dbReference>
<protein>
    <recommendedName>
        <fullName evidence="2">Ice-binding protein C-terminal domain-containing protein</fullName>
    </recommendedName>
</protein>
<sequence length="204" mass="20486">MSRAIQVAAAAVAVFFDASAALSAVTINIVESNGTVIMSESGSLDLTGSTNLGSSSIVQAGVFQTRSATIYLGFTSLYNLYGGLTGGSRSFGNLNVSANAISFSGDFFGLLGSVKRFALSSSYVSGAALSGSSTFSGSIASLGLTEGTFNYSTPSDTITLNVGSAAVAGGAASVPEPATWAMMLMGFGAIGFTLRKRSPGLSFI</sequence>
<dbReference type="InterPro" id="IPR013424">
    <property type="entry name" value="Ice-binding_C"/>
</dbReference>